<organism evidence="1">
    <name type="scientific">uncultured Thermomicrobiales bacterium</name>
    <dbReference type="NCBI Taxonomy" id="1645740"/>
    <lineage>
        <taxon>Bacteria</taxon>
        <taxon>Pseudomonadati</taxon>
        <taxon>Thermomicrobiota</taxon>
        <taxon>Thermomicrobia</taxon>
        <taxon>Thermomicrobiales</taxon>
        <taxon>environmental samples</taxon>
    </lineage>
</organism>
<reference evidence="1" key="1">
    <citation type="submission" date="2020-02" db="EMBL/GenBank/DDBJ databases">
        <authorList>
            <person name="Meier V. D."/>
        </authorList>
    </citation>
    <scope>NUCLEOTIDE SEQUENCE</scope>
    <source>
        <strain evidence="1">AVDCRST_MAG19</strain>
    </source>
</reference>
<evidence type="ECO:0000313" key="1">
    <source>
        <dbReference type="EMBL" id="CAA9563274.1"/>
    </source>
</evidence>
<name>A0A6J4UZV2_9BACT</name>
<sequence length="143" mass="15685">MRCARCGAHLPSAETCPDRFHAMLEADYRGVSRAFEVHGRVVFTYQAQHPSRAKPWMRAAHRAGTNEIFGRGRDWRAVLADNRRSGGVDRSKSINGAGEMPVVGQPVAGEQTIAEIDPAIPAGHVARVEAWARSVAEHRFLGD</sequence>
<protein>
    <submittedName>
        <fullName evidence="1">Uncharacterized protein</fullName>
    </submittedName>
</protein>
<dbReference type="InterPro" id="IPR045990">
    <property type="entry name" value="DUF5946"/>
</dbReference>
<dbReference type="Pfam" id="PF19371">
    <property type="entry name" value="DUF5946"/>
    <property type="match status" value="1"/>
</dbReference>
<accession>A0A6J4UZV2</accession>
<proteinExistence type="predicted"/>
<dbReference type="EMBL" id="CADCWL010000088">
    <property type="protein sequence ID" value="CAA9563274.1"/>
    <property type="molecule type" value="Genomic_DNA"/>
</dbReference>
<gene>
    <name evidence="1" type="ORF">AVDCRST_MAG19-2005</name>
</gene>
<dbReference type="AlphaFoldDB" id="A0A6J4UZV2"/>